<dbReference type="Gene3D" id="3.80.10.10">
    <property type="entry name" value="Ribonuclease Inhibitor"/>
    <property type="match status" value="1"/>
</dbReference>
<evidence type="ECO:0000256" key="2">
    <source>
        <dbReference type="ARBA" id="ARBA00004479"/>
    </source>
</evidence>
<evidence type="ECO:0000256" key="11">
    <source>
        <dbReference type="ARBA" id="ARBA00023180"/>
    </source>
</evidence>
<dbReference type="PANTHER" id="PTHR27004:SF428">
    <property type="entry name" value="OS01G0160600 PROTEIN"/>
    <property type="match status" value="1"/>
</dbReference>
<dbReference type="AlphaFoldDB" id="A0A8K0IYJ7"/>
<organism evidence="14 15">
    <name type="scientific">Cocos nucifera</name>
    <name type="common">Coconut palm</name>
    <dbReference type="NCBI Taxonomy" id="13894"/>
    <lineage>
        <taxon>Eukaryota</taxon>
        <taxon>Viridiplantae</taxon>
        <taxon>Streptophyta</taxon>
        <taxon>Embryophyta</taxon>
        <taxon>Tracheophyta</taxon>
        <taxon>Spermatophyta</taxon>
        <taxon>Magnoliopsida</taxon>
        <taxon>Liliopsida</taxon>
        <taxon>Arecaceae</taxon>
        <taxon>Arecoideae</taxon>
        <taxon>Cocoseae</taxon>
        <taxon>Attaleinae</taxon>
        <taxon>Cocos</taxon>
    </lineage>
</organism>
<feature type="transmembrane region" description="Helical" evidence="13">
    <location>
        <begin position="204"/>
        <end position="227"/>
    </location>
</feature>
<keyword evidence="9 13" id="KW-0472">Membrane</keyword>
<evidence type="ECO:0000256" key="8">
    <source>
        <dbReference type="ARBA" id="ARBA00022989"/>
    </source>
</evidence>
<comment type="subcellular location">
    <subcellularLocation>
        <location evidence="1">Cell membrane</location>
    </subcellularLocation>
    <subcellularLocation>
        <location evidence="12">Endomembrane system</location>
        <topology evidence="12">Single-pass membrane protein</topology>
    </subcellularLocation>
    <subcellularLocation>
        <location evidence="2">Membrane</location>
        <topology evidence="2">Single-pass type I membrane protein</topology>
    </subcellularLocation>
</comment>
<dbReference type="SUPFAM" id="SSF52058">
    <property type="entry name" value="L domain-like"/>
    <property type="match status" value="1"/>
</dbReference>
<evidence type="ECO:0000256" key="10">
    <source>
        <dbReference type="ARBA" id="ARBA00023170"/>
    </source>
</evidence>
<keyword evidence="15" id="KW-1185">Reference proteome</keyword>
<dbReference type="FunFam" id="3.80.10.10:FF:000111">
    <property type="entry name" value="LRR receptor-like serine/threonine-protein kinase ERECTA"/>
    <property type="match status" value="1"/>
</dbReference>
<accession>A0A8K0IYJ7</accession>
<keyword evidence="11" id="KW-0325">Glycoprotein</keyword>
<keyword evidence="8 13" id="KW-1133">Transmembrane helix</keyword>
<reference evidence="14" key="1">
    <citation type="journal article" date="2017" name="Gigascience">
        <title>The genome draft of coconut (Cocos nucifera).</title>
        <authorList>
            <person name="Xiao Y."/>
            <person name="Xu P."/>
            <person name="Fan H."/>
            <person name="Baudouin L."/>
            <person name="Xia W."/>
            <person name="Bocs S."/>
            <person name="Xu J."/>
            <person name="Li Q."/>
            <person name="Guo A."/>
            <person name="Zhou L."/>
            <person name="Li J."/>
            <person name="Wu Y."/>
            <person name="Ma Z."/>
            <person name="Armero A."/>
            <person name="Issali A.E."/>
            <person name="Liu N."/>
            <person name="Peng M."/>
            <person name="Yang Y."/>
        </authorList>
    </citation>
    <scope>NUCLEOTIDE SEQUENCE</scope>
    <source>
        <tissue evidence="14">Spear leaf of Hainan Tall coconut</tissue>
    </source>
</reference>
<evidence type="ECO:0000313" key="15">
    <source>
        <dbReference type="Proteomes" id="UP000797356"/>
    </source>
</evidence>
<comment type="similarity">
    <text evidence="3">Belongs to the RLP family.</text>
</comment>
<proteinExistence type="inferred from homology"/>
<dbReference type="PRINTS" id="PR00019">
    <property type="entry name" value="LEURICHRPT"/>
</dbReference>
<dbReference type="InterPro" id="IPR001611">
    <property type="entry name" value="Leu-rich_rpt"/>
</dbReference>
<evidence type="ECO:0000256" key="9">
    <source>
        <dbReference type="ARBA" id="ARBA00023136"/>
    </source>
</evidence>
<evidence type="ECO:0000256" key="3">
    <source>
        <dbReference type="ARBA" id="ARBA00009592"/>
    </source>
</evidence>
<comment type="caution">
    <text evidence="14">The sequence shown here is derived from an EMBL/GenBank/DDBJ whole genome shotgun (WGS) entry which is preliminary data.</text>
</comment>
<evidence type="ECO:0000256" key="7">
    <source>
        <dbReference type="ARBA" id="ARBA00022737"/>
    </source>
</evidence>
<keyword evidence="10 14" id="KW-0675">Receptor</keyword>
<dbReference type="EMBL" id="CM017887">
    <property type="protein sequence ID" value="KAG1371545.1"/>
    <property type="molecule type" value="Genomic_DNA"/>
</dbReference>
<evidence type="ECO:0000256" key="12">
    <source>
        <dbReference type="ARBA" id="ARBA00037847"/>
    </source>
</evidence>
<evidence type="ECO:0000256" key="1">
    <source>
        <dbReference type="ARBA" id="ARBA00004236"/>
    </source>
</evidence>
<evidence type="ECO:0000256" key="4">
    <source>
        <dbReference type="ARBA" id="ARBA00022475"/>
    </source>
</evidence>
<name>A0A8K0IYJ7_COCNU</name>
<keyword evidence="5" id="KW-0433">Leucine-rich repeat</keyword>
<keyword evidence="6 13" id="KW-0812">Transmembrane</keyword>
<dbReference type="Pfam" id="PF00560">
    <property type="entry name" value="LRR_1"/>
    <property type="match status" value="5"/>
</dbReference>
<sequence length="305" mass="33693">MLQIFDLSSNNFTGILPSECFKNLKAMKANSDLNTVDYRYLELSKSSYYQNSITVTSKGLVMTLVKILTIFTSIDFSSNHFEGGIPEVIGELNSLVVLNMSHNALTGEIPPQLGNLLQLESLDLSSNDLSGEIPQQLTSLNFLSSLNLSYNNLSGKIPESNQFSTFTNTSFMGNKGLCGSPFSKQCDSTPVEPPAESSKLDLNWQFIFTGLGFGGGLAMVVGPLMVWTKGKRWYNKLVDGLLWSIIPKCHCDTFGDSKVGNEDVADDSMEMEEGRRFCVFCTKLQFVGGRVIIHHVECSCLRIEE</sequence>
<dbReference type="InterPro" id="IPR032675">
    <property type="entry name" value="LRR_dom_sf"/>
</dbReference>
<keyword evidence="4" id="KW-1003">Cell membrane</keyword>
<dbReference type="Proteomes" id="UP000797356">
    <property type="component" value="Chromosome 16"/>
</dbReference>
<dbReference type="PANTHER" id="PTHR27004">
    <property type="entry name" value="RECEPTOR-LIKE PROTEIN 12 ISOFORM X1"/>
    <property type="match status" value="1"/>
</dbReference>
<protein>
    <submittedName>
        <fullName evidence="14">Putative receptor like protein 22</fullName>
    </submittedName>
</protein>
<evidence type="ECO:0000256" key="5">
    <source>
        <dbReference type="ARBA" id="ARBA00022614"/>
    </source>
</evidence>
<evidence type="ECO:0000256" key="6">
    <source>
        <dbReference type="ARBA" id="ARBA00022692"/>
    </source>
</evidence>
<gene>
    <name evidence="14" type="ORF">COCNU_16G006390</name>
</gene>
<evidence type="ECO:0000313" key="14">
    <source>
        <dbReference type="EMBL" id="KAG1371545.1"/>
    </source>
</evidence>
<keyword evidence="7" id="KW-0677">Repeat</keyword>
<reference evidence="14" key="2">
    <citation type="submission" date="2019-07" db="EMBL/GenBank/DDBJ databases">
        <authorList>
            <person name="Yang Y."/>
            <person name="Bocs S."/>
            <person name="Baudouin L."/>
        </authorList>
    </citation>
    <scope>NUCLEOTIDE SEQUENCE</scope>
    <source>
        <tissue evidence="14">Spear leaf of Hainan Tall coconut</tissue>
    </source>
</reference>
<dbReference type="OrthoDB" id="994806at2759"/>
<dbReference type="GO" id="GO:0005886">
    <property type="term" value="C:plasma membrane"/>
    <property type="evidence" value="ECO:0007669"/>
    <property type="project" value="UniProtKB-SubCell"/>
</dbReference>
<evidence type="ECO:0000256" key="13">
    <source>
        <dbReference type="SAM" id="Phobius"/>
    </source>
</evidence>